<keyword evidence="3" id="KW-1185">Reference proteome</keyword>
<proteinExistence type="predicted"/>
<accession>A0A4Z0NEV4</accession>
<evidence type="ECO:0000313" key="3">
    <source>
        <dbReference type="Proteomes" id="UP000297535"/>
    </source>
</evidence>
<keyword evidence="1" id="KW-0812">Transmembrane</keyword>
<evidence type="ECO:0000313" key="2">
    <source>
        <dbReference type="EMBL" id="TGD94751.1"/>
    </source>
</evidence>
<keyword evidence="1" id="KW-0472">Membrane</keyword>
<gene>
    <name evidence="2" type="ORF">EU555_31405</name>
</gene>
<comment type="caution">
    <text evidence="2">The sequence shown here is derived from an EMBL/GenBank/DDBJ whole genome shotgun (WGS) entry which is preliminary data.</text>
</comment>
<name>A0A4Z0NEV4_9HYPH</name>
<feature type="transmembrane region" description="Helical" evidence="1">
    <location>
        <begin position="32"/>
        <end position="54"/>
    </location>
</feature>
<reference evidence="2 3" key="1">
    <citation type="submission" date="2019-04" db="EMBL/GenBank/DDBJ databases">
        <authorList>
            <person name="Feng G."/>
            <person name="Zhu H."/>
        </authorList>
    </citation>
    <scope>NUCLEOTIDE SEQUENCE [LARGE SCALE GENOMIC DNA]</scope>
    <source>
        <strain evidence="2 3">6HR-1</strain>
    </source>
</reference>
<sequence length="89" mass="9848">MDARLSRRRQRIITDEAFRKLDAKKLNEHLKLIGSFCNTLGAAVLGAAFIVPYICNHASPDQVDLRWVLAGLALPCAGHVALRFMKSEG</sequence>
<dbReference type="EMBL" id="SRLB01000040">
    <property type="protein sequence ID" value="TGD94751.1"/>
    <property type="molecule type" value="Genomic_DNA"/>
</dbReference>
<keyword evidence="1" id="KW-1133">Transmembrane helix</keyword>
<dbReference type="AlphaFoldDB" id="A0A4Z0NEV4"/>
<evidence type="ECO:0000256" key="1">
    <source>
        <dbReference type="SAM" id="Phobius"/>
    </source>
</evidence>
<organism evidence="2 3">
    <name type="scientific">Methylobacterium nonmethylotrophicum</name>
    <dbReference type="NCBI Taxonomy" id="1141884"/>
    <lineage>
        <taxon>Bacteria</taxon>
        <taxon>Pseudomonadati</taxon>
        <taxon>Pseudomonadota</taxon>
        <taxon>Alphaproteobacteria</taxon>
        <taxon>Hyphomicrobiales</taxon>
        <taxon>Methylobacteriaceae</taxon>
        <taxon>Methylobacterium</taxon>
    </lineage>
</organism>
<protein>
    <submittedName>
        <fullName evidence="2">Uncharacterized protein</fullName>
    </submittedName>
</protein>
<dbReference type="Proteomes" id="UP000297535">
    <property type="component" value="Unassembled WGS sequence"/>
</dbReference>